<accession>A0A319F041</accession>
<keyword evidence="3" id="KW-1185">Reference proteome</keyword>
<proteinExistence type="predicted"/>
<dbReference type="PANTHER" id="PTHR43142:SF11">
    <property type="entry name" value="CARBOXYLIC ESTER HYDROLASE"/>
    <property type="match status" value="1"/>
</dbReference>
<dbReference type="EMBL" id="KZ826319">
    <property type="protein sequence ID" value="PYI10914.1"/>
    <property type="molecule type" value="Genomic_DNA"/>
</dbReference>
<organism evidence="2 3">
    <name type="scientific">Aspergillus sclerotiicarbonarius (strain CBS 121057 / IBT 28362)</name>
    <dbReference type="NCBI Taxonomy" id="1448318"/>
    <lineage>
        <taxon>Eukaryota</taxon>
        <taxon>Fungi</taxon>
        <taxon>Dikarya</taxon>
        <taxon>Ascomycota</taxon>
        <taxon>Pezizomycotina</taxon>
        <taxon>Eurotiomycetes</taxon>
        <taxon>Eurotiomycetidae</taxon>
        <taxon>Eurotiales</taxon>
        <taxon>Aspergillaceae</taxon>
        <taxon>Aspergillus</taxon>
        <taxon>Aspergillus subgen. Circumdati</taxon>
    </lineage>
</organism>
<name>A0A319F041_ASPSB</name>
<dbReference type="AlphaFoldDB" id="A0A319F041"/>
<reference evidence="2 3" key="1">
    <citation type="submission" date="2018-02" db="EMBL/GenBank/DDBJ databases">
        <title>The genomes of Aspergillus section Nigri reveals drivers in fungal speciation.</title>
        <authorList>
            <consortium name="DOE Joint Genome Institute"/>
            <person name="Vesth T.C."/>
            <person name="Nybo J."/>
            <person name="Theobald S."/>
            <person name="Brandl J."/>
            <person name="Frisvad J.C."/>
            <person name="Nielsen K.F."/>
            <person name="Lyhne E.K."/>
            <person name="Kogle M.E."/>
            <person name="Kuo A."/>
            <person name="Riley R."/>
            <person name="Clum A."/>
            <person name="Nolan M."/>
            <person name="Lipzen A."/>
            <person name="Salamov A."/>
            <person name="Henrissat B."/>
            <person name="Wiebenga A."/>
            <person name="De vries R.P."/>
            <person name="Grigoriev I.V."/>
            <person name="Mortensen U.H."/>
            <person name="Andersen M.R."/>
            <person name="Baker S.E."/>
        </authorList>
    </citation>
    <scope>NUCLEOTIDE SEQUENCE [LARGE SCALE GENOMIC DNA]</scope>
    <source>
        <strain evidence="2 3">CBS 121057</strain>
    </source>
</reference>
<dbReference type="VEuPathDB" id="FungiDB:BO78DRAFT_448395"/>
<dbReference type="InterPro" id="IPR002018">
    <property type="entry name" value="CarbesteraseB"/>
</dbReference>
<dbReference type="PANTHER" id="PTHR43142">
    <property type="entry name" value="CARBOXYLIC ESTER HYDROLASE"/>
    <property type="match status" value="1"/>
</dbReference>
<dbReference type="OrthoDB" id="6846267at2759"/>
<dbReference type="InterPro" id="IPR029058">
    <property type="entry name" value="AB_hydrolase_fold"/>
</dbReference>
<dbReference type="STRING" id="1448318.A0A319F041"/>
<evidence type="ECO:0000313" key="3">
    <source>
        <dbReference type="Proteomes" id="UP000248423"/>
    </source>
</evidence>
<keyword evidence="2" id="KW-0378">Hydrolase</keyword>
<feature type="domain" description="Carboxylesterase type B" evidence="1">
    <location>
        <begin position="16"/>
        <end position="515"/>
    </location>
</feature>
<evidence type="ECO:0000259" key="1">
    <source>
        <dbReference type="Pfam" id="PF00135"/>
    </source>
</evidence>
<dbReference type="Gene3D" id="3.40.50.1820">
    <property type="entry name" value="alpha/beta hydrolase"/>
    <property type="match status" value="1"/>
</dbReference>
<sequence>MSFQTPITKCTAEIPTLGQLEGFQFPNGVQQYCGIPYADLPKRWARSTLKTSWANSRHDGTKLGNDCPRPCSEGDDTDDLVPVPPAAHFPDPPERDELTGLVMNVVIPLAPTTNTRKLPVMVYVHGGSLLYGGANLPIFDAVNLVSQSIEMSMPIICVNFNYRIGLGGFLASEAIRRELHEDGFEGRGNFGFTDQQVAFEWIQRYIEALGGDPSNVTAVGESAGGISISNQLAAAHPPRFRRAVAMSGLSVAIPAWDMEQHEAFFQAVCRYFKIDASRPDVLDRLRHIPQKDLANATPAIQGVLSGTGNPCLDGWFYKTNPCEIQMAPGWLEALMLGDTYHEGIIFHLNLLDDDFASIRSTLLDYIHDDSDTDQILTEYGIHQVLSHDMLLERVEHMCGDAVFKIPNYVTALANSTLRDKGRLFLYHFDQRSRVQNSLEGTAYHAHELLYLFKNLANEMSDKENKMAEDFTSAWIRFCNGDAPWTASKGEWKVWGPDSVQAVKTEEEDEGARSYKRMQRILAMGGGGTWKRWLAGVDALVNKRMNMGKAASPE</sequence>
<dbReference type="GO" id="GO:0016787">
    <property type="term" value="F:hydrolase activity"/>
    <property type="evidence" value="ECO:0007669"/>
    <property type="project" value="UniProtKB-KW"/>
</dbReference>
<evidence type="ECO:0000313" key="2">
    <source>
        <dbReference type="EMBL" id="PYI10914.1"/>
    </source>
</evidence>
<gene>
    <name evidence="2" type="ORF">BO78DRAFT_448395</name>
</gene>
<dbReference type="SUPFAM" id="SSF53474">
    <property type="entry name" value="alpha/beta-Hydrolases"/>
    <property type="match status" value="1"/>
</dbReference>
<dbReference type="Pfam" id="PF00135">
    <property type="entry name" value="COesterase"/>
    <property type="match status" value="1"/>
</dbReference>
<dbReference type="Proteomes" id="UP000248423">
    <property type="component" value="Unassembled WGS sequence"/>
</dbReference>
<protein>
    <submittedName>
        <fullName evidence="2">Alpha/beta-hydrolase</fullName>
    </submittedName>
</protein>